<protein>
    <submittedName>
        <fullName evidence="8">Glycosyl hydrolase family 43</fullName>
    </submittedName>
</protein>
<dbReference type="InterPro" id="IPR003343">
    <property type="entry name" value="Big_2"/>
</dbReference>
<reference evidence="8 9" key="1">
    <citation type="submission" date="2019-07" db="EMBL/GenBank/DDBJ databases">
        <title>Genomic Encyclopedia of Type Strains, Phase III (KMG-III): the genomes of soil and plant-associated and newly described type strains.</title>
        <authorList>
            <person name="Whitman W."/>
        </authorList>
    </citation>
    <scope>NUCLEOTIDE SEQUENCE [LARGE SCALE GENOMIC DNA]</scope>
    <source>
        <strain evidence="8 9">BL24</strain>
    </source>
</reference>
<evidence type="ECO:0000313" key="8">
    <source>
        <dbReference type="EMBL" id="TYP79344.1"/>
    </source>
</evidence>
<dbReference type="GO" id="GO:0030246">
    <property type="term" value="F:carbohydrate binding"/>
    <property type="evidence" value="ECO:0007669"/>
    <property type="project" value="InterPro"/>
</dbReference>
<dbReference type="InterPro" id="IPR050727">
    <property type="entry name" value="GH43_arabinanases"/>
</dbReference>
<dbReference type="Gene3D" id="2.115.10.20">
    <property type="entry name" value="Glycosyl hydrolase domain, family 43"/>
    <property type="match status" value="2"/>
</dbReference>
<dbReference type="SUPFAM" id="SSF49899">
    <property type="entry name" value="Concanavalin A-like lectins/glucanases"/>
    <property type="match status" value="3"/>
</dbReference>
<dbReference type="InterPro" id="IPR046780">
    <property type="entry name" value="aBig_2"/>
</dbReference>
<dbReference type="InterPro" id="IPR002105">
    <property type="entry name" value="Dockerin_1_rpt"/>
</dbReference>
<feature type="signal peptide" evidence="5">
    <location>
        <begin position="1"/>
        <end position="22"/>
    </location>
</feature>
<dbReference type="InterPro" id="IPR006710">
    <property type="entry name" value="Glyco_hydro_43"/>
</dbReference>
<dbReference type="Gene3D" id="2.60.40.680">
    <property type="match status" value="1"/>
</dbReference>
<dbReference type="InterPro" id="IPR008965">
    <property type="entry name" value="CBM2/CBM3_carb-bd_dom_sf"/>
</dbReference>
<dbReference type="GO" id="GO:0004553">
    <property type="term" value="F:hydrolase activity, hydrolyzing O-glycosyl compounds"/>
    <property type="evidence" value="ECO:0007669"/>
    <property type="project" value="InterPro"/>
</dbReference>
<keyword evidence="5" id="KW-0732">Signal</keyword>
<dbReference type="InterPro" id="IPR036439">
    <property type="entry name" value="Dockerin_dom_sf"/>
</dbReference>
<dbReference type="Gene3D" id="1.20.1270.90">
    <property type="entry name" value="AF1782-like"/>
    <property type="match status" value="1"/>
</dbReference>
<comment type="similarity">
    <text evidence="2">Belongs to the glycosyl hydrolase 43 family.</text>
</comment>
<evidence type="ECO:0000259" key="6">
    <source>
        <dbReference type="PROSITE" id="PS50222"/>
    </source>
</evidence>
<evidence type="ECO:0000256" key="3">
    <source>
        <dbReference type="ARBA" id="ARBA00022801"/>
    </source>
</evidence>
<keyword evidence="4" id="KW-0326">Glycosidase</keyword>
<dbReference type="Pfam" id="PF00404">
    <property type="entry name" value="Dockerin_1"/>
    <property type="match status" value="1"/>
</dbReference>
<proteinExistence type="inferred from homology"/>
<dbReference type="EMBL" id="VNHS01000001">
    <property type="protein sequence ID" value="TYP79344.1"/>
    <property type="molecule type" value="Genomic_DNA"/>
</dbReference>
<dbReference type="OrthoDB" id="273314at2"/>
<comment type="caution">
    <text evidence="8">The sequence shown here is derived from an EMBL/GenBank/DDBJ whole genome shotgun (WGS) entry which is preliminary data.</text>
</comment>
<feature type="chain" id="PRO_5039582978" evidence="5">
    <location>
        <begin position="23"/>
        <end position="2160"/>
    </location>
</feature>
<evidence type="ECO:0000256" key="4">
    <source>
        <dbReference type="ARBA" id="ARBA00023295"/>
    </source>
</evidence>
<dbReference type="InterPro" id="IPR023296">
    <property type="entry name" value="Glyco_hydro_beta-prop_sf"/>
</dbReference>
<dbReference type="PROSITE" id="PS50222">
    <property type="entry name" value="EF_HAND_2"/>
    <property type="match status" value="1"/>
</dbReference>
<dbReference type="PANTHER" id="PTHR43301">
    <property type="entry name" value="ARABINAN ENDO-1,5-ALPHA-L-ARABINOSIDASE"/>
    <property type="match status" value="1"/>
</dbReference>
<dbReference type="CDD" id="cd14254">
    <property type="entry name" value="Dockerin_II"/>
    <property type="match status" value="1"/>
</dbReference>
<dbReference type="SUPFAM" id="SSF63446">
    <property type="entry name" value="Type I dockerin domain"/>
    <property type="match status" value="1"/>
</dbReference>
<evidence type="ECO:0000256" key="2">
    <source>
        <dbReference type="ARBA" id="ARBA00009865"/>
    </source>
</evidence>
<dbReference type="Gene3D" id="1.10.1330.10">
    <property type="entry name" value="Dockerin domain"/>
    <property type="match status" value="1"/>
</dbReference>
<feature type="domain" description="EF-hand" evidence="6">
    <location>
        <begin position="2134"/>
        <end position="2159"/>
    </location>
</feature>
<dbReference type="Gene3D" id="2.60.120.200">
    <property type="match status" value="3"/>
</dbReference>
<sequence length="2160" mass="230102">MKGRKYVSLVMALLVTASPLSNVSATSAAAGERTGGTVLAAAAEMDTTGMILHYNMATSAANEGITTVPDLSGSGRGWNGIVRNPENGQLVKGADVGFAALSGGSSNSKSGYIEIPKDSGGQDVLSGLNAVTVSSLVNWDNDGDNRWIFGLGAVNGNIETGNKYFFVTPRHSTNSAKPVVSGISKAGWRNETLVKGTATLAANQWKLVTTVMSEASNTITLYVDGVEVASGAAGGVKLSELIDPTAAYSGFIGKSIFGNDPYYKGRVSDFRVYNRALTDTEVAALQTEASESVPKLNRLMVDDAAASLDVNSYLTAGDGANAVTGNLTLPTTGKHGVALSWTSSNTHVLANNGTVTRPGLDSADAQVTLTANLAYQGLNVSKSFTLTVLKQFSDEQRAATDAGKLSIPNPSNVKGNITLPTSGPNGTQITWVSSHPDIVKGSAQAASDANELGRVTRPNADTNATLTATVTKGAAKVERTFTLTVKKKPAAVQYDSYLFAYFTGEYEGGEEISFATAKDPLKWKALNNGQSIIQSKLGEKGLRDPFILRSAEGDKFYLLATDLKMGESTNFDQAQITGSHSIMIWESDDLVNWSEQRMVEVAPKAGGNTWAPEAFYDEKTGQYVVFWASSMKVADTYGKYANGRPTGQYNVMYYATTRDFYTFSEPKVYLDEAFPTIDTTMIQNDGKLYRFTKSEVNYKLYYEKAASIFTDKDGIAANGYQFDPIPSTKNGNQGLIGHAGNNEGPTVFKDLNADKWYMLLDSWPYHVRVSTNLEDGTQFANNLLPESSYALPPGPRHGTVIPISGSEYEALQAKYAQAGPTPSEQPVVHYAFSPSDVTDGVVEDVSGSGHDAKLVGGSSVNADDKVGEKGGSLALDGATGYLQLPNNLIKELNLEKMTFAAWVKTDANIPGQRIFDFASQTGRTANRNSMYLSTSGDTGKLEFAIVTPFSEKFGNDAAGLGDNYKYALRSTSFAAKEWHHVAVTMDDFDAVLYVDGAETARSSVFNMEPRMLMETTLNALGKSSRSGASLFKGKLDDFRIYNRALAPDEIEALQTDVDNTPEEPAAASLILRYDMNQIDGVKVMDQKGAFDGTWVNPAKAQWIHRPEAGALSFAGGAADSYIELPKGVLDGLTDVTISSLVNWKGEREAEWIFALGQDSNKYLFATPKRNSGDRSARAGLGITSWSNEAGANATTGSLAASEWKLVTVVVSGTEQTIKLYMDGVEVGSDSTKGYTLAQINNLTGRSGYIAKSFYASDPYFGGMIADFAVYDGALTAAEIAQLNEQAAAKKNKLEGLELGLAADALTANSLLGANTSENDVRTNLKLPTQGSYDTTISWVSSEPSIISGTGVVNRPEAEAGSQTVTLTATLSDGVRTQEKTFVFIVAHKPASADAVRMDAEALVVRNINDVRGNLTLPTLGANGSAIAWTSGLPSVVSATGEVTRPAHGSGDREVALTATISLGTSVLTKGFLAKVKELPQQEAYQGYAFTYFTGEGKSNGEQIYFALSQGNDPLHWRELNDGAPAITSELGEKGLRDPFLIRSPEGDKFYLIATDLRIYGNGDWTRAQTAGSRSIMVWESSDLVNWSEQRMVQVAPPEAGNTWAPEVIYDKTKGEYVVFWASKLYADEAHTGGAYQQMVYATTRDFHTFSEPKVYMDYGYSVIDTTMIEYNGNIYRFTKDERGNSAGTPNGKFVFQEVGDSVGGSFRLIKEGIGKGTIGQGEGPTVFKSNTENKWYMFIDEFGGRGYVPFETTDLASGAWTLSANYNLPASPRHGTVIPVTRSEYDDLSARVPAVVQEGDVPVTGLTLDPQSMELMAGEALRLQATVAPANATNKTVIWSSSNPAVARVDANGNVVAVAAGQASISGATADGAFLAVAEVKVEGSQPGADLDGADQAAAGQQIELIYGLKGYDGEVYAQDVTFTYDADRLTFQSVASSDTATFQIADYKAEAGKLRVLGVHLGENRAKPNRTVLKLAFTVKPNASPGIAKVEAGSLVVADSQGAETTLAGTSHGVQIGVVDKAALRTLLAEARQAHHAAVEGSGVGQYPAGSKAQLLAAITSAAVVADHAAATQTEVAEAAEQLASALQAFKASVHTSVPGDYNDDNRIGVGDLALMAKSYGMTAASEGWNEVKAHDLNNDGIIDIEDLVRMARMVLAWV</sequence>
<organism evidence="8 9">
    <name type="scientific">Paenibacillus methanolicus</name>
    <dbReference type="NCBI Taxonomy" id="582686"/>
    <lineage>
        <taxon>Bacteria</taxon>
        <taxon>Bacillati</taxon>
        <taxon>Bacillota</taxon>
        <taxon>Bacilli</taxon>
        <taxon>Bacillales</taxon>
        <taxon>Paenibacillaceae</taxon>
        <taxon>Paenibacillus</taxon>
    </lineage>
</organism>
<dbReference type="Pfam" id="PF00963">
    <property type="entry name" value="Cohesin"/>
    <property type="match status" value="1"/>
</dbReference>
<name>A0A5S5CIJ5_9BACL</name>
<dbReference type="InterPro" id="IPR008964">
    <property type="entry name" value="Invasin/intimin_cell_adhesion"/>
</dbReference>
<dbReference type="InterPro" id="IPR018247">
    <property type="entry name" value="EF_Hand_1_Ca_BS"/>
</dbReference>
<keyword evidence="3 8" id="KW-0378">Hydrolase</keyword>
<evidence type="ECO:0000313" key="9">
    <source>
        <dbReference type="Proteomes" id="UP000323257"/>
    </source>
</evidence>
<feature type="domain" description="Dockerin" evidence="7">
    <location>
        <begin position="2096"/>
        <end position="2160"/>
    </location>
</feature>
<dbReference type="Pfam" id="PF20578">
    <property type="entry name" value="aBig_2"/>
    <property type="match status" value="4"/>
</dbReference>
<dbReference type="Proteomes" id="UP000323257">
    <property type="component" value="Unassembled WGS sequence"/>
</dbReference>
<evidence type="ECO:0000259" key="7">
    <source>
        <dbReference type="PROSITE" id="PS51766"/>
    </source>
</evidence>
<accession>A0A5S5CIJ5</accession>
<dbReference type="Pfam" id="PF04616">
    <property type="entry name" value="Glyco_hydro_43"/>
    <property type="match status" value="1"/>
</dbReference>
<dbReference type="SUPFAM" id="SSF75005">
    <property type="entry name" value="Arabinanase/levansucrase/invertase"/>
    <property type="match status" value="2"/>
</dbReference>
<dbReference type="InterPro" id="IPR016134">
    <property type="entry name" value="Dockerin_dom"/>
</dbReference>
<dbReference type="SUPFAM" id="SSF49384">
    <property type="entry name" value="Carbohydrate-binding domain"/>
    <property type="match status" value="1"/>
</dbReference>
<evidence type="ECO:0000256" key="1">
    <source>
        <dbReference type="ARBA" id="ARBA00004834"/>
    </source>
</evidence>
<dbReference type="InterPro" id="IPR002048">
    <property type="entry name" value="EF_hand_dom"/>
</dbReference>
<dbReference type="Pfam" id="PF02368">
    <property type="entry name" value="Big_2"/>
    <property type="match status" value="1"/>
</dbReference>
<dbReference type="GO" id="GO:0000272">
    <property type="term" value="P:polysaccharide catabolic process"/>
    <property type="evidence" value="ECO:0007669"/>
    <property type="project" value="InterPro"/>
</dbReference>
<dbReference type="SUPFAM" id="SSF49373">
    <property type="entry name" value="Invasin/intimin cell-adhesion fragments"/>
    <property type="match status" value="1"/>
</dbReference>
<dbReference type="CDD" id="cd08547">
    <property type="entry name" value="Type_II_cohesin"/>
    <property type="match status" value="1"/>
</dbReference>
<keyword evidence="9" id="KW-1185">Reference proteome</keyword>
<dbReference type="PROSITE" id="PS00018">
    <property type="entry name" value="EF_HAND_1"/>
    <property type="match status" value="1"/>
</dbReference>
<dbReference type="RefSeq" id="WP_148927413.1">
    <property type="nucleotide sequence ID" value="NZ_VNHS01000001.1"/>
</dbReference>
<dbReference type="CDD" id="cd08983">
    <property type="entry name" value="GH43_Bt3655-like"/>
    <property type="match status" value="2"/>
</dbReference>
<dbReference type="InterPro" id="IPR002102">
    <property type="entry name" value="Cohesin_dom"/>
</dbReference>
<dbReference type="Pfam" id="PF13385">
    <property type="entry name" value="Laminin_G_3"/>
    <property type="match status" value="3"/>
</dbReference>
<dbReference type="PROSITE" id="PS51766">
    <property type="entry name" value="DOCKERIN"/>
    <property type="match status" value="1"/>
</dbReference>
<comment type="pathway">
    <text evidence="1">Glycan metabolism; L-arabinan degradation.</text>
</comment>
<evidence type="ECO:0000256" key="5">
    <source>
        <dbReference type="SAM" id="SignalP"/>
    </source>
</evidence>
<dbReference type="PANTHER" id="PTHR43301:SF3">
    <property type="entry name" value="ARABINAN ENDO-1,5-ALPHA-L-ARABINOSIDASE A-RELATED"/>
    <property type="match status" value="1"/>
</dbReference>
<dbReference type="GO" id="GO:0005509">
    <property type="term" value="F:calcium ion binding"/>
    <property type="evidence" value="ECO:0007669"/>
    <property type="project" value="InterPro"/>
</dbReference>
<dbReference type="Gene3D" id="2.60.40.1080">
    <property type="match status" value="1"/>
</dbReference>
<dbReference type="SMART" id="SM00635">
    <property type="entry name" value="BID_2"/>
    <property type="match status" value="1"/>
</dbReference>
<gene>
    <name evidence="8" type="ORF">BCM02_101462</name>
</gene>
<dbReference type="InterPro" id="IPR013320">
    <property type="entry name" value="ConA-like_dom_sf"/>
</dbReference>